<keyword evidence="1" id="KW-0472">Membrane</keyword>
<keyword evidence="1" id="KW-1133">Transmembrane helix</keyword>
<evidence type="ECO:0000313" key="3">
    <source>
        <dbReference type="Proteomes" id="UP000515908"/>
    </source>
</evidence>
<name>A0A7G2BZY8_9TRYP</name>
<sequence>METNSLFQQLFEEQRTKSTNADGPTVAENMALAKKALQHPLYDTTRMIHKTCRSTIRECSSQIVKTLQVLDTCPHSTTKVESRLLLCEANLLSCSTALKELIPTIAKAQEQEVMASASSDKRSEEIRENNRNVGEGGQVLLPIHVLNHFEQQLVSLQSLVADCRLKVVLCKEEVALYKNEMVYFRNAGVLSCEEDPTAGYAEPSSGEQHDMLRNVIEKRNEMIDVLVGTAPNLIGDVSKQTFSLVDNVVKRAAETVKAAGAQADQLFVKAIETGKNSTEALLHKGVPSALRQGIIASAKEEEDSSPFFTFTEEETAVLEKENLALVKQHEEALSLDAKLIEASVRELSQLTSLANEQVVIQNEQFSIALQNTEKVQSNMDKALKEMKKTEAMFWTNKKQLIALLWMCTIVLLVSNLIIR</sequence>
<organism evidence="2 3">
    <name type="scientific">Angomonas deanei</name>
    <dbReference type="NCBI Taxonomy" id="59799"/>
    <lineage>
        <taxon>Eukaryota</taxon>
        <taxon>Discoba</taxon>
        <taxon>Euglenozoa</taxon>
        <taxon>Kinetoplastea</taxon>
        <taxon>Metakinetoplastina</taxon>
        <taxon>Trypanosomatida</taxon>
        <taxon>Trypanosomatidae</taxon>
        <taxon>Strigomonadinae</taxon>
        <taxon>Angomonas</taxon>
    </lineage>
</organism>
<evidence type="ECO:0000313" key="2">
    <source>
        <dbReference type="EMBL" id="CAD2213030.1"/>
    </source>
</evidence>
<reference evidence="2 3" key="1">
    <citation type="submission" date="2020-08" db="EMBL/GenBank/DDBJ databases">
        <authorList>
            <person name="Newling K."/>
            <person name="Davey J."/>
            <person name="Forrester S."/>
        </authorList>
    </citation>
    <scope>NUCLEOTIDE SEQUENCE [LARGE SCALE GENOMIC DNA]</scope>
    <source>
        <strain evidence="3">Crithidia deanei Carvalho (ATCC PRA-265)</strain>
    </source>
</reference>
<dbReference type="EMBL" id="LR877145">
    <property type="protein sequence ID" value="CAD2213030.1"/>
    <property type="molecule type" value="Genomic_DNA"/>
</dbReference>
<evidence type="ECO:0000256" key="1">
    <source>
        <dbReference type="SAM" id="Phobius"/>
    </source>
</evidence>
<gene>
    <name evidence="2" type="ORF">ADEAN_000046600</name>
</gene>
<keyword evidence="3" id="KW-1185">Reference proteome</keyword>
<keyword evidence="1" id="KW-0812">Transmembrane</keyword>
<dbReference type="VEuPathDB" id="TriTrypDB:ADEAN_000046600"/>
<accession>A0A7G2BZY8</accession>
<proteinExistence type="predicted"/>
<protein>
    <submittedName>
        <fullName evidence="2">Uncharacterized protein</fullName>
    </submittedName>
</protein>
<dbReference type="AlphaFoldDB" id="A0A7G2BZY8"/>
<dbReference type="Proteomes" id="UP000515908">
    <property type="component" value="Chromosome 01"/>
</dbReference>
<dbReference type="Gene3D" id="1.20.5.110">
    <property type="match status" value="1"/>
</dbReference>
<feature type="transmembrane region" description="Helical" evidence="1">
    <location>
        <begin position="400"/>
        <end position="418"/>
    </location>
</feature>